<dbReference type="PROSITE" id="PS51257">
    <property type="entry name" value="PROKAR_LIPOPROTEIN"/>
    <property type="match status" value="1"/>
</dbReference>
<comment type="caution">
    <text evidence="3">The sequence shown here is derived from an EMBL/GenBank/DDBJ whole genome shotgun (WGS) entry which is preliminary data.</text>
</comment>
<protein>
    <submittedName>
        <fullName evidence="3">Uncharacterized protein DUF4382</fullName>
    </submittedName>
</protein>
<organism evidence="3 4">
    <name type="scientific">Chitinophaga polysaccharea</name>
    <dbReference type="NCBI Taxonomy" id="1293035"/>
    <lineage>
        <taxon>Bacteria</taxon>
        <taxon>Pseudomonadati</taxon>
        <taxon>Bacteroidota</taxon>
        <taxon>Chitinophagia</taxon>
        <taxon>Chitinophagales</taxon>
        <taxon>Chitinophagaceae</taxon>
        <taxon>Chitinophaga</taxon>
    </lineage>
</organism>
<feature type="chain" id="PRO_5022204382" evidence="1">
    <location>
        <begin position="24"/>
        <end position="265"/>
    </location>
</feature>
<sequence>MKNQILGALALMAVTAFSLTSCSKSSDSSSGNSKMSVYLTDAPSPYDAVWVDIQDVQVNASTDASASTGWQSIHILRPGVYNLLQFRNGVDTLLASQDLPAGTINQIRLVLGSNNSVVIGGTSHPLETPSAQQSGLKLNINATLVAGVEYRLWLDFDANRSVVVTGNNKYILKPVIRSYTQATSGAIKGVALPLLGVKGVFAIQNTDTVASAIPDAATGAFLLSGLNAGAYNVAFSGNTIVKDTTLLGVNVTVGQVANVGTVQLH</sequence>
<gene>
    <name evidence="3" type="ORF">FHW36_104393</name>
</gene>
<keyword evidence="4" id="KW-1185">Reference proteome</keyword>
<evidence type="ECO:0000313" key="4">
    <source>
        <dbReference type="Proteomes" id="UP000320811"/>
    </source>
</evidence>
<proteinExistence type="predicted"/>
<dbReference type="AlphaFoldDB" id="A0A561PRH0"/>
<reference evidence="3 4" key="1">
    <citation type="submission" date="2019-06" db="EMBL/GenBank/DDBJ databases">
        <title>Sorghum-associated microbial communities from plants grown in Nebraska, USA.</title>
        <authorList>
            <person name="Schachtman D."/>
        </authorList>
    </citation>
    <scope>NUCLEOTIDE SEQUENCE [LARGE SCALE GENOMIC DNA]</scope>
    <source>
        <strain evidence="3 4">1209</strain>
    </source>
</reference>
<dbReference type="OrthoDB" id="2111471at2"/>
<dbReference type="Pfam" id="PF14321">
    <property type="entry name" value="DUF4382"/>
    <property type="match status" value="1"/>
</dbReference>
<name>A0A561PRH0_9BACT</name>
<evidence type="ECO:0000256" key="1">
    <source>
        <dbReference type="SAM" id="SignalP"/>
    </source>
</evidence>
<evidence type="ECO:0000313" key="3">
    <source>
        <dbReference type="EMBL" id="TWF40709.1"/>
    </source>
</evidence>
<dbReference type="Proteomes" id="UP000320811">
    <property type="component" value="Unassembled WGS sequence"/>
</dbReference>
<dbReference type="RefSeq" id="WP_145670686.1">
    <property type="nucleotide sequence ID" value="NZ_VIWO01000004.1"/>
</dbReference>
<evidence type="ECO:0000259" key="2">
    <source>
        <dbReference type="Pfam" id="PF14321"/>
    </source>
</evidence>
<keyword evidence="1" id="KW-0732">Signal</keyword>
<accession>A0A561PRH0</accession>
<dbReference type="EMBL" id="VIWO01000004">
    <property type="protein sequence ID" value="TWF40709.1"/>
    <property type="molecule type" value="Genomic_DNA"/>
</dbReference>
<feature type="domain" description="DUF4382" evidence="2">
    <location>
        <begin position="33"/>
        <end position="174"/>
    </location>
</feature>
<feature type="signal peptide" evidence="1">
    <location>
        <begin position="1"/>
        <end position="23"/>
    </location>
</feature>
<dbReference type="InterPro" id="IPR025491">
    <property type="entry name" value="DUF4382"/>
</dbReference>